<dbReference type="EMBL" id="JBELQD010000071">
    <property type="protein sequence ID" value="MER2292027.1"/>
    <property type="molecule type" value="Genomic_DNA"/>
</dbReference>
<dbReference type="SUPFAM" id="SSF55785">
    <property type="entry name" value="PYP-like sensor domain (PAS domain)"/>
    <property type="match status" value="1"/>
</dbReference>
<proteinExistence type="predicted"/>
<gene>
    <name evidence="1" type="ORF">ABS770_27600</name>
</gene>
<dbReference type="RefSeq" id="WP_350381394.1">
    <property type="nucleotide sequence ID" value="NZ_JBELQD010000071.1"/>
</dbReference>
<organism evidence="1 2">
    <name type="scientific">Methylobacterium brachiatum</name>
    <dbReference type="NCBI Taxonomy" id="269660"/>
    <lineage>
        <taxon>Bacteria</taxon>
        <taxon>Pseudomonadati</taxon>
        <taxon>Pseudomonadota</taxon>
        <taxon>Alphaproteobacteria</taxon>
        <taxon>Hyphomicrobiales</taxon>
        <taxon>Methylobacteriaceae</taxon>
        <taxon>Methylobacterium</taxon>
    </lineage>
</organism>
<dbReference type="Proteomes" id="UP001432995">
    <property type="component" value="Unassembled WGS sequence"/>
</dbReference>
<accession>A0ABV1RBM0</accession>
<reference evidence="1" key="1">
    <citation type="submission" date="2024-06" db="EMBL/GenBank/DDBJ databases">
        <authorList>
            <person name="Campbell A.G."/>
        </authorList>
    </citation>
    <scope>NUCLEOTIDE SEQUENCE</scope>
    <source>
        <strain evidence="1">EM17</strain>
    </source>
</reference>
<dbReference type="InterPro" id="IPR035965">
    <property type="entry name" value="PAS-like_dom_sf"/>
</dbReference>
<dbReference type="Gene3D" id="3.30.450.20">
    <property type="entry name" value="PAS domain"/>
    <property type="match status" value="1"/>
</dbReference>
<protein>
    <submittedName>
        <fullName evidence="1">Diguanylate cyclase</fullName>
    </submittedName>
</protein>
<evidence type="ECO:0000313" key="2">
    <source>
        <dbReference type="Proteomes" id="UP001432995"/>
    </source>
</evidence>
<name>A0ABV1RBM0_9HYPH</name>
<keyword evidence="2" id="KW-1185">Reference proteome</keyword>
<sequence length="198" mass="21310">MTDSGDNQGGEEPRSDHALAAAGVVGTWEWDHRRKVARYSRGAAELLAGDAALAGRDLAPDEALAGVYDDDVAWLRSQIHRGTTGPGVAVREHRVRSRQYGVRRVLCRGRTFFDTQGNATTSIGIVIDITELEADGHRRFGAGDDEALLHTAANHGVAAYEAIEATALPSLLEPARALLMAIGREIARRVSKGPKKLH</sequence>
<comment type="caution">
    <text evidence="1">The sequence shown here is derived from an EMBL/GenBank/DDBJ whole genome shotgun (WGS) entry which is preliminary data.</text>
</comment>
<evidence type="ECO:0000313" key="1">
    <source>
        <dbReference type="EMBL" id="MER2292027.1"/>
    </source>
</evidence>